<dbReference type="InterPro" id="IPR027417">
    <property type="entry name" value="P-loop_NTPase"/>
</dbReference>
<feature type="transmembrane region" description="Helical" evidence="1">
    <location>
        <begin position="58"/>
        <end position="78"/>
    </location>
</feature>
<dbReference type="InterPro" id="IPR001806">
    <property type="entry name" value="Small_GTPase"/>
</dbReference>
<comment type="caution">
    <text evidence="2">The sequence shown here is derived from an EMBL/GenBank/DDBJ whole genome shotgun (WGS) entry which is preliminary data.</text>
</comment>
<keyword evidence="3" id="KW-1185">Reference proteome</keyword>
<protein>
    <submittedName>
        <fullName evidence="2">Unnamed protein product</fullName>
    </submittedName>
</protein>
<evidence type="ECO:0000313" key="3">
    <source>
        <dbReference type="Proteomes" id="UP001165063"/>
    </source>
</evidence>
<dbReference type="Gene3D" id="3.40.50.300">
    <property type="entry name" value="P-loop containing nucleotide triphosphate hydrolases"/>
    <property type="match status" value="1"/>
</dbReference>
<evidence type="ECO:0000256" key="1">
    <source>
        <dbReference type="SAM" id="Phobius"/>
    </source>
</evidence>
<sequence>MIPLIDGKPATQDELDYVPTIFENSNCFVTNKESGKTYKLSLHDTAGQVDFKDLRTPVYMVISIWLSLIILLIPVFRWQIFKMFGFQKLNKQNQMFLSF</sequence>
<accession>A0A9W6Z2D8</accession>
<dbReference type="OrthoDB" id="8830751at2759"/>
<dbReference type="Proteomes" id="UP001165063">
    <property type="component" value="Unassembled WGS sequence"/>
</dbReference>
<dbReference type="GO" id="GO:0003924">
    <property type="term" value="F:GTPase activity"/>
    <property type="evidence" value="ECO:0007669"/>
    <property type="project" value="InterPro"/>
</dbReference>
<dbReference type="AlphaFoldDB" id="A0A9W6Z2D8"/>
<name>A0A9W6Z2D8_AMBMO</name>
<reference evidence="2" key="1">
    <citation type="submission" date="2023-04" db="EMBL/GenBank/DDBJ databases">
        <title>Ambrosiozyma monospora NBRC 1965.</title>
        <authorList>
            <person name="Ichikawa N."/>
            <person name="Sato H."/>
            <person name="Tonouchi N."/>
        </authorList>
    </citation>
    <scope>NUCLEOTIDE SEQUENCE</scope>
    <source>
        <strain evidence="2">NBRC 1965</strain>
    </source>
</reference>
<dbReference type="GO" id="GO:0005525">
    <property type="term" value="F:GTP binding"/>
    <property type="evidence" value="ECO:0007669"/>
    <property type="project" value="InterPro"/>
</dbReference>
<dbReference type="SUPFAM" id="SSF52540">
    <property type="entry name" value="P-loop containing nucleoside triphosphate hydrolases"/>
    <property type="match status" value="1"/>
</dbReference>
<dbReference type="EMBL" id="BSXU01004221">
    <property type="protein sequence ID" value="GMG41810.1"/>
    <property type="molecule type" value="Genomic_DNA"/>
</dbReference>
<keyword evidence="1" id="KW-0812">Transmembrane</keyword>
<organism evidence="2 3">
    <name type="scientific">Ambrosiozyma monospora</name>
    <name type="common">Yeast</name>
    <name type="synonym">Endomycopsis monosporus</name>
    <dbReference type="NCBI Taxonomy" id="43982"/>
    <lineage>
        <taxon>Eukaryota</taxon>
        <taxon>Fungi</taxon>
        <taxon>Dikarya</taxon>
        <taxon>Ascomycota</taxon>
        <taxon>Saccharomycotina</taxon>
        <taxon>Pichiomycetes</taxon>
        <taxon>Pichiales</taxon>
        <taxon>Pichiaceae</taxon>
        <taxon>Ambrosiozyma</taxon>
    </lineage>
</organism>
<dbReference type="Pfam" id="PF00071">
    <property type="entry name" value="Ras"/>
    <property type="match status" value="1"/>
</dbReference>
<proteinExistence type="predicted"/>
<evidence type="ECO:0000313" key="2">
    <source>
        <dbReference type="EMBL" id="GMG41810.1"/>
    </source>
</evidence>
<keyword evidence="1" id="KW-1133">Transmembrane helix</keyword>
<keyword evidence="1" id="KW-0472">Membrane</keyword>
<gene>
    <name evidence="2" type="ORF">Amon01_000655200</name>
</gene>